<dbReference type="RefSeq" id="WP_035380868.1">
    <property type="nucleotide sequence ID" value="NZ_JACAOJ010000003.1"/>
</dbReference>
<dbReference type="GO" id="GO:0005886">
    <property type="term" value="C:plasma membrane"/>
    <property type="evidence" value="ECO:0007669"/>
    <property type="project" value="TreeGrafter"/>
</dbReference>
<dbReference type="EMBL" id="JOKM01000079">
    <property type="protein sequence ID" value="KGB22326.1"/>
    <property type="molecule type" value="Genomic_DNA"/>
</dbReference>
<sequence length="432" mass="47484">MTSYPQNDSDLAARKTLKRYQRAATGLLVFMGGLTVVGYAAPAAGWVKDGVWLEMLRAGARAGVVGGLADWFAVVALFRHPMGLPIPHTAILPAQKERLGRALGRFVSGQVFTEKEVSNVLGQVDVPSFLANMLDDPAVRETITRSLLSSMPQMLDRLEDGRASGAIGKVFPRLLGGSNLAPIVAKALRSLVDDDRHQEVLSYLLGQIKDGLQAKEGALRTMIEDRVREQGGRILGWAIGGSIATRVLMAASKELERVDPQNSTLREGFTTWVRGQIDRIETDPERGKEISQAVLGVLSHESVVVWWADIWQRFRRLVEADVEDPNGRIASIVEEALSRMATQARHDPVLRKRIMDGVAKATFKTLPFVRERMADFIARVVAGWDAVQIAEKLELRVGKDLQYVRFNGTLVGFGVGALLFAVLRLLFGLNAQ</sequence>
<evidence type="ECO:0000256" key="1">
    <source>
        <dbReference type="SAM" id="Phobius"/>
    </source>
</evidence>
<keyword evidence="1" id="KW-0472">Membrane</keyword>
<keyword evidence="4" id="KW-1185">Reference proteome</keyword>
<dbReference type="AlphaFoldDB" id="A0A094ZIN2"/>
<comment type="caution">
    <text evidence="2">The sequence shown here is derived from an EMBL/GenBank/DDBJ whole genome shotgun (WGS) entry which is preliminary data.</text>
</comment>
<protein>
    <submittedName>
        <fullName evidence="3">Membrane protein</fullName>
    </submittedName>
</protein>
<dbReference type="Proteomes" id="UP000194565">
    <property type="component" value="Unassembled WGS sequence"/>
</dbReference>
<dbReference type="PANTHER" id="PTHR38442:SF1">
    <property type="entry name" value="INNER MEMBRANE PROTEIN"/>
    <property type="match status" value="1"/>
</dbReference>
<evidence type="ECO:0000313" key="4">
    <source>
        <dbReference type="Proteomes" id="UP000029448"/>
    </source>
</evidence>
<dbReference type="PANTHER" id="PTHR38442">
    <property type="entry name" value="INNER MEMBRANE PROTEIN-RELATED"/>
    <property type="match status" value="1"/>
</dbReference>
<feature type="transmembrane region" description="Helical" evidence="1">
    <location>
        <begin position="24"/>
        <end position="46"/>
    </location>
</feature>
<evidence type="ECO:0000313" key="3">
    <source>
        <dbReference type="EMBL" id="OUI85879.1"/>
    </source>
</evidence>
<dbReference type="Pfam" id="PF04286">
    <property type="entry name" value="DUF445"/>
    <property type="match status" value="1"/>
</dbReference>
<dbReference type="EMBL" id="JOMM01000027">
    <property type="protein sequence ID" value="OUI85879.1"/>
    <property type="molecule type" value="Genomic_DNA"/>
</dbReference>
<feature type="transmembrane region" description="Helical" evidence="1">
    <location>
        <begin position="406"/>
        <end position="427"/>
    </location>
</feature>
<keyword evidence="1" id="KW-1133">Transmembrane helix</keyword>
<dbReference type="InterPro" id="IPR007383">
    <property type="entry name" value="DUF445"/>
</dbReference>
<dbReference type="PATRIC" id="fig|104102.7.peg.2312"/>
<evidence type="ECO:0000313" key="5">
    <source>
        <dbReference type="Proteomes" id="UP000194565"/>
    </source>
</evidence>
<reference evidence="3 5" key="2">
    <citation type="submission" date="2014-06" db="EMBL/GenBank/DDBJ databases">
        <authorList>
            <person name="Ju J."/>
            <person name="Zhang J."/>
        </authorList>
    </citation>
    <scope>NUCLEOTIDE SEQUENCE [LARGE SCALE GENOMIC DNA]</scope>
    <source>
        <strain evidence="3">DmW_042</strain>
    </source>
</reference>
<evidence type="ECO:0000313" key="2">
    <source>
        <dbReference type="EMBL" id="KGB22326.1"/>
    </source>
</evidence>
<dbReference type="GeneID" id="89479578"/>
<organism evidence="2 4">
    <name type="scientific">Acetobacter tropicalis</name>
    <dbReference type="NCBI Taxonomy" id="104102"/>
    <lineage>
        <taxon>Bacteria</taxon>
        <taxon>Pseudomonadati</taxon>
        <taxon>Pseudomonadota</taxon>
        <taxon>Alphaproteobacteria</taxon>
        <taxon>Acetobacterales</taxon>
        <taxon>Acetobacteraceae</taxon>
        <taxon>Acetobacter</taxon>
    </lineage>
</organism>
<dbReference type="Proteomes" id="UP000029448">
    <property type="component" value="Unassembled WGS sequence"/>
</dbReference>
<dbReference type="STRING" id="104102.AtDm6_2337"/>
<gene>
    <name evidence="2" type="ORF">AtDm6_2337</name>
    <name evidence="3" type="ORF">HC62_09080</name>
</gene>
<name>A0A094ZIN2_9PROT</name>
<keyword evidence="1" id="KW-0812">Transmembrane</keyword>
<proteinExistence type="predicted"/>
<reference evidence="2 4" key="1">
    <citation type="submission" date="2014-06" db="EMBL/GenBank/DDBJ databases">
        <title>Functional and comparative genomic analyses of the Drosophila gut microbiota identify candidate symbiosis factors.</title>
        <authorList>
            <person name="Newell P.D."/>
            <person name="Chaston J.M."/>
            <person name="Douglas A.E."/>
        </authorList>
    </citation>
    <scope>NUCLEOTIDE SEQUENCE [LARGE SCALE GENOMIC DNA]</scope>
    <source>
        <strain evidence="2 4">DmCS_006</strain>
    </source>
</reference>
<accession>A0A094ZIN2</accession>